<dbReference type="InterPro" id="IPR050953">
    <property type="entry name" value="N4_N6_ade-DNA_methylase"/>
</dbReference>
<dbReference type="InterPro" id="IPR029063">
    <property type="entry name" value="SAM-dependent_MTases_sf"/>
</dbReference>
<dbReference type="InterPro" id="IPR002052">
    <property type="entry name" value="DNA_methylase_N6_adenine_CS"/>
</dbReference>
<dbReference type="GO" id="GO:0003676">
    <property type="term" value="F:nucleic acid binding"/>
    <property type="evidence" value="ECO:0007669"/>
    <property type="project" value="InterPro"/>
</dbReference>
<dbReference type="GO" id="GO:0006304">
    <property type="term" value="P:DNA modification"/>
    <property type="evidence" value="ECO:0007669"/>
    <property type="project" value="InterPro"/>
</dbReference>
<accession>A0AAN3BCP3</accession>
<dbReference type="Proteomes" id="UP000336166">
    <property type="component" value="Unassembled WGS sequence"/>
</dbReference>
<evidence type="ECO:0000259" key="6">
    <source>
        <dbReference type="Pfam" id="PF07669"/>
    </source>
</evidence>
<dbReference type="PANTHER" id="PTHR33841">
    <property type="entry name" value="DNA METHYLTRANSFERASE YEEA-RELATED"/>
    <property type="match status" value="1"/>
</dbReference>
<dbReference type="Gene3D" id="3.40.50.150">
    <property type="entry name" value="Vaccinia Virus protein VP39"/>
    <property type="match status" value="1"/>
</dbReference>
<evidence type="ECO:0000313" key="8">
    <source>
        <dbReference type="Proteomes" id="UP000336166"/>
    </source>
</evidence>
<dbReference type="GO" id="GO:0009007">
    <property type="term" value="F:site-specific DNA-methyltransferase (adenine-specific) activity"/>
    <property type="evidence" value="ECO:0007669"/>
    <property type="project" value="UniProtKB-EC"/>
</dbReference>
<evidence type="ECO:0000256" key="5">
    <source>
        <dbReference type="ARBA" id="ARBA00047942"/>
    </source>
</evidence>
<dbReference type="EC" id="2.1.1.72" evidence="1"/>
<dbReference type="AlphaFoldDB" id="A0AAN3BCP3"/>
<organism evidence="7 8">
    <name type="scientific">Listeria monocytogenes</name>
    <dbReference type="NCBI Taxonomy" id="1639"/>
    <lineage>
        <taxon>Bacteria</taxon>
        <taxon>Bacillati</taxon>
        <taxon>Bacillota</taxon>
        <taxon>Bacilli</taxon>
        <taxon>Bacillales</taxon>
        <taxon>Listeriaceae</taxon>
        <taxon>Listeria</taxon>
    </lineage>
</organism>
<keyword evidence="4" id="KW-0949">S-adenosyl-L-methionine</keyword>
<gene>
    <name evidence="7" type="ORF">Y261_15045</name>
</gene>
<dbReference type="PROSITE" id="PS00092">
    <property type="entry name" value="N6_MTASE"/>
    <property type="match status" value="1"/>
</dbReference>
<keyword evidence="2" id="KW-0489">Methyltransferase</keyword>
<dbReference type="Pfam" id="PF07669">
    <property type="entry name" value="Eco57I"/>
    <property type="match status" value="1"/>
</dbReference>
<evidence type="ECO:0000256" key="1">
    <source>
        <dbReference type="ARBA" id="ARBA00011900"/>
    </source>
</evidence>
<dbReference type="EMBL" id="AAAREG010000030">
    <property type="protein sequence ID" value="EAE2355652.1"/>
    <property type="molecule type" value="Genomic_DNA"/>
</dbReference>
<comment type="caution">
    <text evidence="7">The sequence shown here is derived from an EMBL/GenBank/DDBJ whole genome shotgun (WGS) entry which is preliminary data.</text>
</comment>
<sequence>MSILSRIYENFLQEEIVFDNKYIVKLEKTKSAKIKAVVSTPDSIVKLMVQRTLGEKIEGLSPDQIMDLKIGDLAVGSGIFLIEAYNYLENYLVDWYSTKEGVVATPYSVPFKVKKTIVQKVFRGFDINNQAVQLTKFSLLLRLLSYEDKERIMEISPLLPSLEETIICGNSLVDERDVDITAMSYEESEDIVPMVNQVFDTIKFDVIIGNPPYLQTKEIIESTSNIEINVYKTKYSSVYKQYDKYFMFIERALELIKKDGFTILLVPNKFFTVGAATKLREFITQKYGLTFIIDFKTTQVFHGVINYVAIVQFGNYSDKTFQYSVADSVDSAFEIENGLIYDITKLETSHWFLTQDIKLRNQYEFAMEHFPNIETAVVPVNGIQTSANNVFLIEKKYIVEETKENIIFEVNKKKRIERFSIEKSLLKDFYQTPPKVQGRSYMPLIANKYVIFPYKNGKIIDYNTMEDKYPNTLEYFTNHKQDLLPKVMGGKRDVQYCVEWYQYGRTQFLKESNVDKIIVGVMTNQPNFNIDRKRMLIASGGTAGYIALMKKEDSPYSLEYIQAWLSHSFTDMIFQTIGSSFEGDFYTHGTSMYEDIPLLPIVFSDSYQKEKYDKIVSCVKKIEEINQQIESGLNSKELKFREKQKNAHISNINEIFDELIQFKVENKGE</sequence>
<feature type="domain" description="Type II methyltransferase M.TaqI-like" evidence="6">
    <location>
        <begin position="124"/>
        <end position="301"/>
    </location>
</feature>
<evidence type="ECO:0000256" key="2">
    <source>
        <dbReference type="ARBA" id="ARBA00022603"/>
    </source>
</evidence>
<dbReference type="InterPro" id="IPR011639">
    <property type="entry name" value="MethylTrfase_TaqI-like_dom"/>
</dbReference>
<dbReference type="SUPFAM" id="SSF53335">
    <property type="entry name" value="S-adenosyl-L-methionine-dependent methyltransferases"/>
    <property type="match status" value="1"/>
</dbReference>
<keyword evidence="3" id="KW-0808">Transferase</keyword>
<dbReference type="PANTHER" id="PTHR33841:SF1">
    <property type="entry name" value="DNA METHYLTRANSFERASE A"/>
    <property type="match status" value="1"/>
</dbReference>
<proteinExistence type="predicted"/>
<name>A0AAN3BCP3_LISMN</name>
<dbReference type="PRINTS" id="PR00507">
    <property type="entry name" value="N12N6MTFRASE"/>
</dbReference>
<protein>
    <recommendedName>
        <fullName evidence="1">site-specific DNA-methyltransferase (adenine-specific)</fullName>
        <ecNumber evidence="1">2.1.1.72</ecNumber>
    </recommendedName>
</protein>
<reference evidence="7 8" key="1">
    <citation type="submission" date="2018-06" db="EMBL/GenBank/DDBJ databases">
        <authorList>
            <consortium name="PulseNet: The National Subtyping Network for Foodborne Disease Surveillance"/>
            <person name="Tarr C.L."/>
            <person name="Trees E."/>
            <person name="Katz L.S."/>
            <person name="Carleton-Romer H.A."/>
            <person name="Stroika S."/>
            <person name="Kucerova Z."/>
            <person name="Roache K.F."/>
            <person name="Sabol A.L."/>
            <person name="Besser J."/>
            <person name="Gerner-Smidt P."/>
        </authorList>
    </citation>
    <scope>NUCLEOTIDE SEQUENCE [LARGE SCALE GENOMIC DNA]</scope>
    <source>
        <strain evidence="7 8">PNUSAL000134</strain>
    </source>
</reference>
<evidence type="ECO:0000313" key="7">
    <source>
        <dbReference type="EMBL" id="EAE2355652.1"/>
    </source>
</evidence>
<dbReference type="GO" id="GO:0032259">
    <property type="term" value="P:methylation"/>
    <property type="evidence" value="ECO:0007669"/>
    <property type="project" value="UniProtKB-KW"/>
</dbReference>
<comment type="catalytic activity">
    <reaction evidence="5">
        <text>a 2'-deoxyadenosine in DNA + S-adenosyl-L-methionine = an N(6)-methyl-2'-deoxyadenosine in DNA + S-adenosyl-L-homocysteine + H(+)</text>
        <dbReference type="Rhea" id="RHEA:15197"/>
        <dbReference type="Rhea" id="RHEA-COMP:12418"/>
        <dbReference type="Rhea" id="RHEA-COMP:12419"/>
        <dbReference type="ChEBI" id="CHEBI:15378"/>
        <dbReference type="ChEBI" id="CHEBI:57856"/>
        <dbReference type="ChEBI" id="CHEBI:59789"/>
        <dbReference type="ChEBI" id="CHEBI:90615"/>
        <dbReference type="ChEBI" id="CHEBI:90616"/>
        <dbReference type="EC" id="2.1.1.72"/>
    </reaction>
</comment>
<evidence type="ECO:0000256" key="4">
    <source>
        <dbReference type="ARBA" id="ARBA00022691"/>
    </source>
</evidence>
<evidence type="ECO:0000256" key="3">
    <source>
        <dbReference type="ARBA" id="ARBA00022679"/>
    </source>
</evidence>